<dbReference type="Proteomes" id="UP000008718">
    <property type="component" value="Chromosome"/>
</dbReference>
<keyword evidence="8" id="KW-1185">Reference proteome</keyword>
<gene>
    <name evidence="7" type="ordered locus">Palpr_2423</name>
</gene>
<dbReference type="GO" id="GO:0016020">
    <property type="term" value="C:membrane"/>
    <property type="evidence" value="ECO:0007669"/>
    <property type="project" value="UniProtKB-SubCell"/>
</dbReference>
<comment type="subcellular location">
    <subcellularLocation>
        <location evidence="1">Membrane</location>
        <topology evidence="1">Multi-pass membrane protein</topology>
    </subcellularLocation>
</comment>
<dbReference type="PANTHER" id="PTHR31310">
    <property type="match status" value="1"/>
</dbReference>
<evidence type="ECO:0000256" key="5">
    <source>
        <dbReference type="SAM" id="Phobius"/>
    </source>
</evidence>
<dbReference type="AlphaFoldDB" id="E4T761"/>
<dbReference type="OrthoDB" id="629685at2"/>
<dbReference type="RefSeq" id="WP_013445924.1">
    <property type="nucleotide sequence ID" value="NC_014734.1"/>
</dbReference>
<keyword evidence="2 5" id="KW-0812">Transmembrane</keyword>
<evidence type="ECO:0000256" key="3">
    <source>
        <dbReference type="ARBA" id="ARBA00022989"/>
    </source>
</evidence>
<dbReference type="PANTHER" id="PTHR31310:SF7">
    <property type="entry name" value="PA-PHOSPHATASE RELATED-FAMILY PROTEIN DDB_G0268928"/>
    <property type="match status" value="1"/>
</dbReference>
<feature type="transmembrane region" description="Helical" evidence="5">
    <location>
        <begin position="220"/>
        <end position="240"/>
    </location>
</feature>
<feature type="transmembrane region" description="Helical" evidence="5">
    <location>
        <begin position="273"/>
        <end position="292"/>
    </location>
</feature>
<dbReference type="HOGENOM" id="CLU_064587_0_0_10"/>
<feature type="transmembrane region" description="Helical" evidence="5">
    <location>
        <begin position="249"/>
        <end position="267"/>
    </location>
</feature>
<evidence type="ECO:0000256" key="4">
    <source>
        <dbReference type="ARBA" id="ARBA00023136"/>
    </source>
</evidence>
<dbReference type="Pfam" id="PF14378">
    <property type="entry name" value="PAP2_3"/>
    <property type="match status" value="1"/>
</dbReference>
<keyword evidence="4 5" id="KW-0472">Membrane</keyword>
<organism evidence="7 8">
    <name type="scientific">Paludibacter propionicigenes (strain DSM 17365 / JCM 13257 / WB4)</name>
    <dbReference type="NCBI Taxonomy" id="694427"/>
    <lineage>
        <taxon>Bacteria</taxon>
        <taxon>Pseudomonadati</taxon>
        <taxon>Bacteroidota</taxon>
        <taxon>Bacteroidia</taxon>
        <taxon>Bacteroidales</taxon>
        <taxon>Paludibacteraceae</taxon>
        <taxon>Paludibacter</taxon>
    </lineage>
</organism>
<evidence type="ECO:0000313" key="8">
    <source>
        <dbReference type="Proteomes" id="UP000008718"/>
    </source>
</evidence>
<dbReference type="KEGG" id="ppn:Palpr_2423"/>
<dbReference type="STRING" id="694427.Palpr_2423"/>
<feature type="domain" description="Inositolphosphotransferase Aur1/Ipt1" evidence="6">
    <location>
        <begin position="115"/>
        <end position="285"/>
    </location>
</feature>
<dbReference type="CDD" id="cd03386">
    <property type="entry name" value="PAP2_Aur1_like"/>
    <property type="match status" value="1"/>
</dbReference>
<evidence type="ECO:0000256" key="2">
    <source>
        <dbReference type="ARBA" id="ARBA00022692"/>
    </source>
</evidence>
<dbReference type="InterPro" id="IPR026841">
    <property type="entry name" value="Aur1/Ipt1"/>
</dbReference>
<keyword evidence="3 5" id="KW-1133">Transmembrane helix</keyword>
<proteinExistence type="predicted"/>
<reference evidence="7 8" key="2">
    <citation type="journal article" date="2011" name="Stand. Genomic Sci.">
        <title>Complete genome sequence of Paludibacter propionicigenes type strain (WB4).</title>
        <authorList>
            <person name="Gronow S."/>
            <person name="Munk C."/>
            <person name="Lapidus A."/>
            <person name="Nolan M."/>
            <person name="Lucas S."/>
            <person name="Hammon N."/>
            <person name="Deshpande S."/>
            <person name="Cheng J.F."/>
            <person name="Tapia R."/>
            <person name="Han C."/>
            <person name="Goodwin L."/>
            <person name="Pitluck S."/>
            <person name="Liolios K."/>
            <person name="Ivanova N."/>
            <person name="Mavromatis K."/>
            <person name="Mikhailova N."/>
            <person name="Pati A."/>
            <person name="Chen A."/>
            <person name="Palaniappan K."/>
            <person name="Land M."/>
            <person name="Hauser L."/>
            <person name="Chang Y.J."/>
            <person name="Jeffries C.D."/>
            <person name="Brambilla E."/>
            <person name="Rohde M."/>
            <person name="Goker M."/>
            <person name="Detter J.C."/>
            <person name="Woyke T."/>
            <person name="Bristow J."/>
            <person name="Eisen J.A."/>
            <person name="Markowitz V."/>
            <person name="Hugenholtz P."/>
            <person name="Kyrpides N.C."/>
            <person name="Klenk H.P."/>
        </authorList>
    </citation>
    <scope>NUCLEOTIDE SEQUENCE [LARGE SCALE GENOMIC DNA]</scope>
    <source>
        <strain evidence="8">DSM 17365 / JCM 13257 / WB4</strain>
    </source>
</reference>
<evidence type="ECO:0000256" key="1">
    <source>
        <dbReference type="ARBA" id="ARBA00004141"/>
    </source>
</evidence>
<feature type="transmembrane region" description="Helical" evidence="5">
    <location>
        <begin position="151"/>
        <end position="171"/>
    </location>
</feature>
<dbReference type="eggNOG" id="COG0671">
    <property type="taxonomic scope" value="Bacteria"/>
</dbReference>
<dbReference type="InterPro" id="IPR052185">
    <property type="entry name" value="IPC_Synthase-Related"/>
</dbReference>
<feature type="transmembrane region" description="Helical" evidence="5">
    <location>
        <begin position="57"/>
        <end position="74"/>
    </location>
</feature>
<feature type="transmembrane region" description="Helical" evidence="5">
    <location>
        <begin position="123"/>
        <end position="144"/>
    </location>
</feature>
<evidence type="ECO:0000259" key="6">
    <source>
        <dbReference type="Pfam" id="PF14378"/>
    </source>
</evidence>
<reference key="1">
    <citation type="submission" date="2010-11" db="EMBL/GenBank/DDBJ databases">
        <title>The complete genome of Paludibacter propionicigenes DSM 17365.</title>
        <authorList>
            <consortium name="US DOE Joint Genome Institute (JGI-PGF)"/>
            <person name="Lucas S."/>
            <person name="Copeland A."/>
            <person name="Lapidus A."/>
            <person name="Bruce D."/>
            <person name="Goodwin L."/>
            <person name="Pitluck S."/>
            <person name="Kyrpides N."/>
            <person name="Mavromatis K."/>
            <person name="Ivanova N."/>
            <person name="Munk A.C."/>
            <person name="Brettin T."/>
            <person name="Detter J.C."/>
            <person name="Han C."/>
            <person name="Tapia R."/>
            <person name="Land M."/>
            <person name="Hauser L."/>
            <person name="Markowitz V."/>
            <person name="Cheng J.-F."/>
            <person name="Hugenholtz P."/>
            <person name="Woyke T."/>
            <person name="Wu D."/>
            <person name="Gronow S."/>
            <person name="Wellnitz S."/>
            <person name="Brambilla E."/>
            <person name="Klenk H.-P."/>
            <person name="Eisen J.A."/>
        </authorList>
    </citation>
    <scope>NUCLEOTIDE SEQUENCE</scope>
    <source>
        <strain>WB4</strain>
    </source>
</reference>
<dbReference type="EMBL" id="CP002345">
    <property type="protein sequence ID" value="ADQ80555.1"/>
    <property type="molecule type" value="Genomic_DNA"/>
</dbReference>
<evidence type="ECO:0000313" key="7">
    <source>
        <dbReference type="EMBL" id="ADQ80555.1"/>
    </source>
</evidence>
<feature type="transmembrane region" description="Helical" evidence="5">
    <location>
        <begin position="12"/>
        <end position="31"/>
    </location>
</feature>
<protein>
    <submittedName>
        <fullName evidence="7">Phosphoesterase PA-phosphatase related protein</fullName>
    </submittedName>
</protein>
<sequence length="309" mass="35558">MTTFNFEEAKRTKITALFVSLLYILIISSLIGLKTENWIIVLAFNACIWLSQSSRKFILAFSIFIFFAIIYDLMKVYPNYRVNPVDIGGIYNFEKSLFGFNYHGAIVTPNEFFALHHTTFFDLLGGFFYLNWIPLPVAFAFWLYFKNKKQFLHFSLTFLFVNLIGFCIYYLHPAAPPWYVAKYGFDFIQHTPGDTAGLGRFDKLLHANIFGSLYSRNSNVFAAMPSLHCAYPLIAFFYAFKSNVKSMKWYFGIVMVGIWITAIYSGHHYVVDAIMGISCAGAGILIFQFVLLRIRAVKTFLSAYEQLIT</sequence>
<name>E4T761_PALPW</name>
<accession>E4T761</accession>